<organism evidence="2 3">
    <name type="scientific">Bactrocera dorsalis</name>
    <name type="common">Oriental fruit fly</name>
    <name type="synonym">Dacus dorsalis</name>
    <dbReference type="NCBI Taxonomy" id="27457"/>
    <lineage>
        <taxon>Eukaryota</taxon>
        <taxon>Metazoa</taxon>
        <taxon>Ecdysozoa</taxon>
        <taxon>Arthropoda</taxon>
        <taxon>Hexapoda</taxon>
        <taxon>Insecta</taxon>
        <taxon>Pterygota</taxon>
        <taxon>Neoptera</taxon>
        <taxon>Endopterygota</taxon>
        <taxon>Diptera</taxon>
        <taxon>Brachycera</taxon>
        <taxon>Muscomorpha</taxon>
        <taxon>Tephritoidea</taxon>
        <taxon>Tephritidae</taxon>
        <taxon>Bactrocera</taxon>
        <taxon>Bactrocera</taxon>
    </lineage>
</organism>
<reference evidence="2" key="1">
    <citation type="submission" date="2025-05" db="UniProtKB">
        <authorList>
            <consortium name="RefSeq"/>
        </authorList>
    </citation>
    <scope>NUCLEOTIDE SEQUENCE [LARGE SCALE GENOMIC DNA]</scope>
</reference>
<dbReference type="GeneID" id="125776126"/>
<accession>A0ABM3J159</accession>
<feature type="region of interest" description="Disordered" evidence="1">
    <location>
        <begin position="1"/>
        <end position="39"/>
    </location>
</feature>
<feature type="region of interest" description="Disordered" evidence="1">
    <location>
        <begin position="99"/>
        <end position="138"/>
    </location>
</feature>
<sequence length="301" mass="32340">MGPNGGGSGDGGSLGSWGVNAPNDWNQGGSSGSGNMMSLMQRGGDMNMNNDGGGFGGIPQAGGMNDDYGGMQQSNNYMGMTGGNQCGYSGMSSNRGMNNGGFGGGSSEGSSFPKNNNFGGDGFDNCPQPSSDRSHSAKVSPFKLLTGLDMRVENQIDLSEYIENEVIKELETERDQFGDNRFAALSQGLQPKRKKSYQKLQDAFPDLPPIKSDDPKYIVIKSDENTTPLSKVYCFRVYNALLTVSKDINKISELRDGSLLLLVKNKQVAEKFIKTKSLSASYHQHLNCNKGTIFAPFLNDV</sequence>
<proteinExistence type="predicted"/>
<feature type="compositionally biased region" description="Low complexity" evidence="1">
    <location>
        <begin position="108"/>
        <end position="118"/>
    </location>
</feature>
<reference evidence="3" key="2">
    <citation type="submission" date="2025-08" db="UniProtKB">
        <authorList>
            <consortium name="RefSeq"/>
        </authorList>
    </citation>
    <scope>IDENTIFICATION</scope>
    <source>
        <tissue evidence="3">Adult</tissue>
    </source>
</reference>
<feature type="compositionally biased region" description="Gly residues" evidence="1">
    <location>
        <begin position="1"/>
        <end position="15"/>
    </location>
</feature>
<dbReference type="Proteomes" id="UP001652620">
    <property type="component" value="Chromosome 2"/>
</dbReference>
<evidence type="ECO:0000256" key="1">
    <source>
        <dbReference type="SAM" id="MobiDB-lite"/>
    </source>
</evidence>
<keyword evidence="2" id="KW-1185">Reference proteome</keyword>
<dbReference type="RefSeq" id="XP_049302962.1">
    <property type="nucleotide sequence ID" value="XM_049447005.1"/>
</dbReference>
<name>A0ABM3J159_BACDO</name>
<gene>
    <name evidence="3" type="primary">LOC125776126</name>
</gene>
<protein>
    <submittedName>
        <fullName evidence="3">Keratin, type I cytoskeletal 9-like</fullName>
    </submittedName>
</protein>
<evidence type="ECO:0000313" key="3">
    <source>
        <dbReference type="RefSeq" id="XP_049302962.1"/>
    </source>
</evidence>
<evidence type="ECO:0000313" key="2">
    <source>
        <dbReference type="Proteomes" id="UP001652620"/>
    </source>
</evidence>